<keyword evidence="1" id="KW-0732">Signal</keyword>
<reference evidence="2" key="2">
    <citation type="submission" date="2023-01" db="EMBL/GenBank/DDBJ databases">
        <title>Draft genome sequence of Algimonas ampicilliniresistens strain NBRC 108219.</title>
        <authorList>
            <person name="Sun Q."/>
            <person name="Mori K."/>
        </authorList>
    </citation>
    <scope>NUCLEOTIDE SEQUENCE</scope>
    <source>
        <strain evidence="2">NBRC 108219</strain>
    </source>
</reference>
<feature type="signal peptide" evidence="1">
    <location>
        <begin position="1"/>
        <end position="23"/>
    </location>
</feature>
<keyword evidence="3" id="KW-1185">Reference proteome</keyword>
<reference evidence="2" key="1">
    <citation type="journal article" date="2014" name="Int. J. Syst. Evol. Microbiol.">
        <title>Complete genome of a new Firmicutes species belonging to the dominant human colonic microbiota ('Ruminococcus bicirculans') reveals two chromosomes and a selective capacity to utilize plant glucans.</title>
        <authorList>
            <consortium name="NISC Comparative Sequencing Program"/>
            <person name="Wegmann U."/>
            <person name="Louis P."/>
            <person name="Goesmann A."/>
            <person name="Henrissat B."/>
            <person name="Duncan S.H."/>
            <person name="Flint H.J."/>
        </authorList>
    </citation>
    <scope>NUCLEOTIDE SEQUENCE</scope>
    <source>
        <strain evidence="2">NBRC 108219</strain>
    </source>
</reference>
<dbReference type="Proteomes" id="UP001161391">
    <property type="component" value="Unassembled WGS sequence"/>
</dbReference>
<name>A0ABQ5VD15_9PROT</name>
<evidence type="ECO:0000313" key="2">
    <source>
        <dbReference type="EMBL" id="GLQ24590.1"/>
    </source>
</evidence>
<organism evidence="2 3">
    <name type="scientific">Algimonas ampicilliniresistens</name>
    <dbReference type="NCBI Taxonomy" id="1298735"/>
    <lineage>
        <taxon>Bacteria</taxon>
        <taxon>Pseudomonadati</taxon>
        <taxon>Pseudomonadota</taxon>
        <taxon>Alphaproteobacteria</taxon>
        <taxon>Maricaulales</taxon>
        <taxon>Robiginitomaculaceae</taxon>
        <taxon>Algimonas</taxon>
    </lineage>
</organism>
<evidence type="ECO:0000256" key="1">
    <source>
        <dbReference type="SAM" id="SignalP"/>
    </source>
</evidence>
<gene>
    <name evidence="2" type="ORF">GCM10007853_24640</name>
</gene>
<comment type="caution">
    <text evidence="2">The sequence shown here is derived from an EMBL/GenBank/DDBJ whole genome shotgun (WGS) entry which is preliminary data.</text>
</comment>
<dbReference type="EMBL" id="BSNK01000002">
    <property type="protein sequence ID" value="GLQ24590.1"/>
    <property type="molecule type" value="Genomic_DNA"/>
</dbReference>
<proteinExistence type="predicted"/>
<sequence length="132" mass="14256">MSTLIKTTLGVTVAALFSANAHAGITSGTQSADETAEVPVSQTVKTIDADGQVGQLTLYRVDSDPRKVAVLGALEEQTTDAYIVQDNEGELYINHLVPIETLPDPTLEVEIVDTYTTEYRGLVFTNKVLDEQ</sequence>
<protein>
    <submittedName>
        <fullName evidence="2">Uncharacterized protein</fullName>
    </submittedName>
</protein>
<evidence type="ECO:0000313" key="3">
    <source>
        <dbReference type="Proteomes" id="UP001161391"/>
    </source>
</evidence>
<dbReference type="RefSeq" id="WP_284391182.1">
    <property type="nucleotide sequence ID" value="NZ_BSNK01000002.1"/>
</dbReference>
<accession>A0ABQ5VD15</accession>
<feature type="chain" id="PRO_5046732491" evidence="1">
    <location>
        <begin position="24"/>
        <end position="132"/>
    </location>
</feature>